<feature type="binding site" evidence="5">
    <location>
        <position position="340"/>
    </location>
    <ligand>
        <name>a divalent metal cation</name>
        <dbReference type="ChEBI" id="CHEBI:60240"/>
        <label>2</label>
        <note>catalytic</note>
    </ligand>
</feature>
<organism evidence="9">
    <name type="scientific">Picea sitchensis</name>
    <name type="common">Sitka spruce</name>
    <name type="synonym">Pinus sitchensis</name>
    <dbReference type="NCBI Taxonomy" id="3332"/>
    <lineage>
        <taxon>Eukaryota</taxon>
        <taxon>Viridiplantae</taxon>
        <taxon>Streptophyta</taxon>
        <taxon>Embryophyta</taxon>
        <taxon>Tracheophyta</taxon>
        <taxon>Spermatophyta</taxon>
        <taxon>Pinopsida</taxon>
        <taxon>Pinidae</taxon>
        <taxon>Conifers I</taxon>
        <taxon>Pinales</taxon>
        <taxon>Pinaceae</taxon>
        <taxon>Picea</taxon>
    </lineage>
</organism>
<dbReference type="MEROPS" id="M24.A06"/>
<feature type="binding site" evidence="5">
    <location>
        <position position="340"/>
    </location>
    <ligand>
        <name>a divalent metal cation</name>
        <dbReference type="ChEBI" id="CHEBI:60240"/>
        <label>1</label>
    </ligand>
</feature>
<feature type="binding site" evidence="5">
    <location>
        <position position="284"/>
    </location>
    <ligand>
        <name>substrate</name>
    </ligand>
</feature>
<dbReference type="HAMAP" id="MF_01974">
    <property type="entry name" value="MetAP_1"/>
    <property type="match status" value="1"/>
</dbReference>
<dbReference type="EC" id="3.4.11.18" evidence="6"/>
<feature type="domain" description="Peptidase M24" evidence="8">
    <location>
        <begin position="120"/>
        <end position="347"/>
    </location>
</feature>
<dbReference type="AlphaFoldDB" id="B8LQC2"/>
<dbReference type="SUPFAM" id="SSF55920">
    <property type="entry name" value="Creatinase/aminopeptidase"/>
    <property type="match status" value="1"/>
</dbReference>
<name>B8LQC2_PICSI</name>
<feature type="region of interest" description="Disordered" evidence="7">
    <location>
        <begin position="65"/>
        <end position="86"/>
    </location>
</feature>
<evidence type="ECO:0000256" key="1">
    <source>
        <dbReference type="ARBA" id="ARBA00022438"/>
    </source>
</evidence>
<dbReference type="InterPro" id="IPR002467">
    <property type="entry name" value="Pept_M24A_MAP1"/>
</dbReference>
<keyword evidence="1 5" id="KW-0031">Aminopeptidase</keyword>
<keyword evidence="2 5" id="KW-0645">Protease</keyword>
<dbReference type="Pfam" id="PF00557">
    <property type="entry name" value="Peptidase_M24"/>
    <property type="match status" value="1"/>
</dbReference>
<accession>B8LQC2</accession>
<comment type="function">
    <text evidence="6">Cotranslationally removes the N-terminal methionine from nascent proteins. The N-terminal methionine is often cleaved when the second residue in the primary sequence is small and uncharged (Met-Ala-, Cys, Gly, Pro, Ser, Thr, or Val).</text>
</comment>
<dbReference type="PRINTS" id="PR00599">
    <property type="entry name" value="MAPEPTIDASE"/>
</dbReference>
<comment type="cofactor">
    <cofactor evidence="5">
        <name>Co(2+)</name>
        <dbReference type="ChEBI" id="CHEBI:48828"/>
    </cofactor>
    <cofactor evidence="5">
        <name>Zn(2+)</name>
        <dbReference type="ChEBI" id="CHEBI:29105"/>
    </cofactor>
    <cofactor evidence="5">
        <name>Mn(2+)</name>
        <dbReference type="ChEBI" id="CHEBI:29035"/>
    </cofactor>
    <cofactor evidence="5">
        <name>Fe(2+)</name>
        <dbReference type="ChEBI" id="CHEBI:29033"/>
    </cofactor>
    <text evidence="5">Binds 2 divalent metal cations per subunit. Has a high-affinity and a low affinity metal-binding site. The true nature of the physiological cofactor is under debate. The enzyme is active with cobalt, zinc, manganese or divalent iron ions. Most likely, methionine aminopeptidases function as mononuclear Fe(2+)-metalloproteases under physiological conditions, and the catalytically relevant metal-binding site has been assigned to the histidine-containing high-affinity site.</text>
</comment>
<proteinExistence type="evidence at transcript level"/>
<reference evidence="9" key="1">
    <citation type="submission" date="2007-06" db="EMBL/GenBank/DDBJ databases">
        <title>Full length cDNA sequences from Sitka Spruce (Picea sitchensis).</title>
        <authorList>
            <person name="Ralph S.G."/>
            <person name="Chun H.E."/>
            <person name="Liao N."/>
            <person name="Ali J."/>
            <person name="Reid K."/>
            <person name="Kolosova N."/>
            <person name="Cooper N."/>
            <person name="Cullis C."/>
            <person name="Jancsik S."/>
            <person name="Moore R."/>
            <person name="Mayo M."/>
            <person name="Wagner S."/>
            <person name="Holt R.A."/>
            <person name="Jones S.J.M."/>
            <person name="Marra M.A."/>
            <person name="Ritland C.E."/>
            <person name="Ritland K."/>
            <person name="Bohlmann J."/>
        </authorList>
    </citation>
    <scope>NUCLEOTIDE SEQUENCE</scope>
    <source>
        <tissue evidence="9">Bark</tissue>
    </source>
</reference>
<dbReference type="PANTHER" id="PTHR43330:SF8">
    <property type="entry name" value="METHIONINE AMINOPEPTIDASE 1D, MITOCHONDRIAL"/>
    <property type="match status" value="1"/>
</dbReference>
<dbReference type="Gene3D" id="3.90.230.10">
    <property type="entry name" value="Creatinase/methionine aminopeptidase superfamily"/>
    <property type="match status" value="1"/>
</dbReference>
<evidence type="ECO:0000256" key="6">
    <source>
        <dbReference type="RuleBase" id="RU003653"/>
    </source>
</evidence>
<comment type="catalytic activity">
    <reaction evidence="5 6">
        <text>Release of N-terminal amino acids, preferentially methionine, from peptides and arylamides.</text>
        <dbReference type="EC" id="3.4.11.18"/>
    </reaction>
</comment>
<evidence type="ECO:0000256" key="3">
    <source>
        <dbReference type="ARBA" id="ARBA00022723"/>
    </source>
</evidence>
<dbReference type="NCBIfam" id="TIGR00500">
    <property type="entry name" value="met_pdase_I"/>
    <property type="match status" value="1"/>
</dbReference>
<dbReference type="GO" id="GO:0004239">
    <property type="term" value="F:initiator methionyl aminopeptidase activity"/>
    <property type="evidence" value="ECO:0007669"/>
    <property type="project" value="UniProtKB-UniRule"/>
</dbReference>
<evidence type="ECO:0000256" key="4">
    <source>
        <dbReference type="ARBA" id="ARBA00022801"/>
    </source>
</evidence>
<dbReference type="GO" id="GO:0070006">
    <property type="term" value="F:metalloaminopeptidase activity"/>
    <property type="evidence" value="ECO:0007669"/>
    <property type="project" value="UniProtKB-UniRule"/>
</dbReference>
<protein>
    <recommendedName>
        <fullName evidence="6">Methionine aminopeptidase</fullName>
        <ecNumber evidence="6">3.4.11.18</ecNumber>
    </recommendedName>
</protein>
<keyword evidence="3 5" id="KW-0479">Metal-binding</keyword>
<dbReference type="EMBL" id="EF678065">
    <property type="protein sequence ID" value="ABR17852.1"/>
    <property type="molecule type" value="mRNA"/>
</dbReference>
<feature type="binding site" evidence="5">
    <location>
        <position position="214"/>
    </location>
    <ligand>
        <name>a divalent metal cation</name>
        <dbReference type="ChEBI" id="CHEBI:60240"/>
        <label>1</label>
    </ligand>
</feature>
<dbReference type="InterPro" id="IPR036005">
    <property type="entry name" value="Creatinase/aminopeptidase-like"/>
</dbReference>
<feature type="binding site" evidence="5">
    <location>
        <position position="277"/>
    </location>
    <ligand>
        <name>a divalent metal cation</name>
        <dbReference type="ChEBI" id="CHEBI:60240"/>
        <label>2</label>
        <note>catalytic</note>
    </ligand>
</feature>
<keyword evidence="4 5" id="KW-0378">Hydrolase</keyword>
<dbReference type="GO" id="GO:0006508">
    <property type="term" value="P:proteolysis"/>
    <property type="evidence" value="ECO:0007669"/>
    <property type="project" value="UniProtKB-KW"/>
</dbReference>
<comment type="similarity">
    <text evidence="5">Belongs to the peptidase M24A family. Methionine aminopeptidase type 1 subfamily.</text>
</comment>
<dbReference type="GO" id="GO:0009507">
    <property type="term" value="C:chloroplast"/>
    <property type="evidence" value="ECO:0007669"/>
    <property type="project" value="TreeGrafter"/>
</dbReference>
<evidence type="ECO:0000259" key="8">
    <source>
        <dbReference type="Pfam" id="PF00557"/>
    </source>
</evidence>
<dbReference type="GO" id="GO:0046872">
    <property type="term" value="F:metal ion binding"/>
    <property type="evidence" value="ECO:0007669"/>
    <property type="project" value="UniProtKB-UniRule"/>
</dbReference>
<evidence type="ECO:0000256" key="7">
    <source>
        <dbReference type="SAM" id="MobiDB-lite"/>
    </source>
</evidence>
<evidence type="ECO:0000256" key="5">
    <source>
        <dbReference type="HAMAP-Rule" id="MF_03174"/>
    </source>
</evidence>
<dbReference type="PROSITE" id="PS00680">
    <property type="entry name" value="MAP_1"/>
    <property type="match status" value="1"/>
</dbReference>
<feature type="binding site" evidence="5">
    <location>
        <position position="203"/>
    </location>
    <ligand>
        <name>a divalent metal cation</name>
        <dbReference type="ChEBI" id="CHEBI:60240"/>
        <label>1</label>
    </ligand>
</feature>
<feature type="binding site" evidence="5">
    <location>
        <position position="309"/>
    </location>
    <ligand>
        <name>a divalent metal cation</name>
        <dbReference type="ChEBI" id="CHEBI:60240"/>
        <label>2</label>
        <note>catalytic</note>
    </ligand>
</feature>
<evidence type="ECO:0000313" key="9">
    <source>
        <dbReference type="EMBL" id="ABR17852.1"/>
    </source>
</evidence>
<feature type="binding site" evidence="5">
    <location>
        <position position="214"/>
    </location>
    <ligand>
        <name>a divalent metal cation</name>
        <dbReference type="ChEBI" id="CHEBI:60240"/>
        <label>2</label>
        <note>catalytic</note>
    </ligand>
</feature>
<evidence type="ECO:0000256" key="2">
    <source>
        <dbReference type="ARBA" id="ARBA00022670"/>
    </source>
</evidence>
<dbReference type="InterPro" id="IPR000994">
    <property type="entry name" value="Pept_M24"/>
</dbReference>
<dbReference type="CDD" id="cd01086">
    <property type="entry name" value="MetAP1"/>
    <property type="match status" value="1"/>
</dbReference>
<dbReference type="PANTHER" id="PTHR43330">
    <property type="entry name" value="METHIONINE AMINOPEPTIDASE"/>
    <property type="match status" value="1"/>
</dbReference>
<dbReference type="InterPro" id="IPR001714">
    <property type="entry name" value="Pept_M24_MAP"/>
</dbReference>
<sequence>MACTSPRLFSSLFGDPVASRLQSLSTFQLNFSSRQGNISKSKHVLIVSRKLSGLTDLLFNRRGRDQEQSKWQHKHARLNPGKVSPRLPIPEHILKPPYVNSRHVPEVASGSQIHDAEGIACMRASGQLAARVLEYAGTLVKPGITTDEIDKAVHKMIIDAGAYPSPLGYGQFPKSVCTSVNECICHGIPDSRPLEDGDIVNIDVTVYLNGYHGDTSKTFFCGNTPEEANQLVKVTEESLHKAITICGPRVEFKKIGETINDYADKFHYGVVQQFVGHGVGKVFHSDPMILHFRNNKPGRMVIGQTFTIEPMLTIGSIDPVMWNDNWTVVTADGSLSAQFEHTLLITENGVEILTQC</sequence>
<feature type="binding site" evidence="5">
    <location>
        <position position="186"/>
    </location>
    <ligand>
        <name>substrate</name>
    </ligand>
</feature>